<proteinExistence type="predicted"/>
<feature type="domain" description="LIM zinc-binding" evidence="6">
    <location>
        <begin position="617"/>
        <end position="677"/>
    </location>
</feature>
<dbReference type="Proteomes" id="UP000018144">
    <property type="component" value="Unassembled WGS sequence"/>
</dbReference>
<dbReference type="PANTHER" id="PTHR24214">
    <property type="entry name" value="PDZ AND LIM DOMAIN PROTEIN ZASP"/>
    <property type="match status" value="1"/>
</dbReference>
<dbReference type="OrthoDB" id="15567at2759"/>
<dbReference type="GO" id="GO:0031941">
    <property type="term" value="C:filamentous actin"/>
    <property type="evidence" value="ECO:0007669"/>
    <property type="project" value="TreeGrafter"/>
</dbReference>
<keyword evidence="2 4" id="KW-0862">Zinc</keyword>
<evidence type="ECO:0000313" key="7">
    <source>
        <dbReference type="EMBL" id="CCX15428.1"/>
    </source>
</evidence>
<feature type="compositionally biased region" description="Polar residues" evidence="5">
    <location>
        <begin position="329"/>
        <end position="342"/>
    </location>
</feature>
<dbReference type="PANTHER" id="PTHR24214:SF38">
    <property type="entry name" value="PDZ AND LIM DOMAIN PROTEIN ZASP-RELATED"/>
    <property type="match status" value="1"/>
</dbReference>
<name>U4LMP8_PYROM</name>
<evidence type="ECO:0000259" key="6">
    <source>
        <dbReference type="PROSITE" id="PS50023"/>
    </source>
</evidence>
<dbReference type="OMA" id="MVHFEER"/>
<dbReference type="PROSITE" id="PS50023">
    <property type="entry name" value="LIM_DOMAIN_2"/>
    <property type="match status" value="2"/>
</dbReference>
<feature type="compositionally biased region" description="Low complexity" evidence="5">
    <location>
        <begin position="185"/>
        <end position="198"/>
    </location>
</feature>
<evidence type="ECO:0000256" key="3">
    <source>
        <dbReference type="ARBA" id="ARBA00023038"/>
    </source>
</evidence>
<dbReference type="GO" id="GO:0051371">
    <property type="term" value="F:muscle alpha-actinin binding"/>
    <property type="evidence" value="ECO:0007669"/>
    <property type="project" value="TreeGrafter"/>
</dbReference>
<evidence type="ECO:0000256" key="2">
    <source>
        <dbReference type="ARBA" id="ARBA00022833"/>
    </source>
</evidence>
<evidence type="ECO:0000313" key="8">
    <source>
        <dbReference type="Proteomes" id="UP000018144"/>
    </source>
</evidence>
<feature type="compositionally biased region" description="Polar residues" evidence="5">
    <location>
        <begin position="24"/>
        <end position="41"/>
    </location>
</feature>
<dbReference type="GO" id="GO:0001725">
    <property type="term" value="C:stress fiber"/>
    <property type="evidence" value="ECO:0007669"/>
    <property type="project" value="TreeGrafter"/>
</dbReference>
<organism evidence="7 8">
    <name type="scientific">Pyronema omphalodes (strain CBS 100304)</name>
    <name type="common">Pyronema confluens</name>
    <dbReference type="NCBI Taxonomy" id="1076935"/>
    <lineage>
        <taxon>Eukaryota</taxon>
        <taxon>Fungi</taxon>
        <taxon>Dikarya</taxon>
        <taxon>Ascomycota</taxon>
        <taxon>Pezizomycotina</taxon>
        <taxon>Pezizomycetes</taxon>
        <taxon>Pezizales</taxon>
        <taxon>Pyronemataceae</taxon>
        <taxon>Pyronema</taxon>
    </lineage>
</organism>
<protein>
    <submittedName>
        <fullName evidence="7">Similar to LIM domain-containing protein C4F6.12 acc. no. O74398</fullName>
    </submittedName>
</protein>
<keyword evidence="8" id="KW-1185">Reference proteome</keyword>
<dbReference type="GO" id="GO:0030036">
    <property type="term" value="P:actin cytoskeleton organization"/>
    <property type="evidence" value="ECO:0007669"/>
    <property type="project" value="TreeGrafter"/>
</dbReference>
<dbReference type="SMART" id="SM00132">
    <property type="entry name" value="LIM"/>
    <property type="match status" value="3"/>
</dbReference>
<dbReference type="PROSITE" id="PS00478">
    <property type="entry name" value="LIM_DOMAIN_1"/>
    <property type="match status" value="1"/>
</dbReference>
<dbReference type="STRING" id="1076935.U4LMP8"/>
<dbReference type="EMBL" id="HF936168">
    <property type="protein sequence ID" value="CCX15428.1"/>
    <property type="molecule type" value="Genomic_DNA"/>
</dbReference>
<reference evidence="7 8" key="1">
    <citation type="journal article" date="2013" name="PLoS Genet.">
        <title>The genome and development-dependent transcriptomes of Pyronema confluens: a window into fungal evolution.</title>
        <authorList>
            <person name="Traeger S."/>
            <person name="Altegoer F."/>
            <person name="Freitag M."/>
            <person name="Gabaldon T."/>
            <person name="Kempken F."/>
            <person name="Kumar A."/>
            <person name="Marcet-Houben M."/>
            <person name="Poggeler S."/>
            <person name="Stajich J.E."/>
            <person name="Nowrousian M."/>
        </authorList>
    </citation>
    <scope>NUCLEOTIDE SEQUENCE [LARGE SCALE GENOMIC DNA]</scope>
    <source>
        <strain evidence="8">CBS 100304</strain>
        <tissue evidence="7">Vegetative mycelium</tissue>
    </source>
</reference>
<evidence type="ECO:0000256" key="5">
    <source>
        <dbReference type="SAM" id="MobiDB-lite"/>
    </source>
</evidence>
<dbReference type="SUPFAM" id="SSF57716">
    <property type="entry name" value="Glucocorticoid receptor-like (DNA-binding domain)"/>
    <property type="match status" value="2"/>
</dbReference>
<dbReference type="GO" id="GO:0046872">
    <property type="term" value="F:metal ion binding"/>
    <property type="evidence" value="ECO:0007669"/>
    <property type="project" value="UniProtKB-KW"/>
</dbReference>
<keyword evidence="1 4" id="KW-0479">Metal-binding</keyword>
<feature type="domain" description="LIM zinc-binding" evidence="6">
    <location>
        <begin position="678"/>
        <end position="740"/>
    </location>
</feature>
<dbReference type="InterPro" id="IPR001781">
    <property type="entry name" value="Znf_LIM"/>
</dbReference>
<feature type="compositionally biased region" description="Polar residues" evidence="5">
    <location>
        <begin position="411"/>
        <end position="425"/>
    </location>
</feature>
<dbReference type="eggNOG" id="KOG1703">
    <property type="taxonomic scope" value="Eukaryota"/>
</dbReference>
<feature type="compositionally biased region" description="Low complexity" evidence="5">
    <location>
        <begin position="502"/>
        <end position="530"/>
    </location>
</feature>
<evidence type="ECO:0000256" key="4">
    <source>
        <dbReference type="PROSITE-ProRule" id="PRU00125"/>
    </source>
</evidence>
<dbReference type="AlphaFoldDB" id="U4LMP8"/>
<accession>U4LMP8</accession>
<dbReference type="FunFam" id="2.10.110.10:FF:000077">
    <property type="entry name" value="LIM domain protein"/>
    <property type="match status" value="1"/>
</dbReference>
<dbReference type="InterPro" id="IPR050604">
    <property type="entry name" value="PDZ-LIM_domain"/>
</dbReference>
<feature type="compositionally biased region" description="Basic residues" evidence="5">
    <location>
        <begin position="89"/>
        <end position="100"/>
    </location>
</feature>
<dbReference type="Pfam" id="PF00412">
    <property type="entry name" value="LIM"/>
    <property type="match status" value="3"/>
</dbReference>
<evidence type="ECO:0000256" key="1">
    <source>
        <dbReference type="ARBA" id="ARBA00022723"/>
    </source>
</evidence>
<dbReference type="GO" id="GO:0003779">
    <property type="term" value="F:actin binding"/>
    <property type="evidence" value="ECO:0007669"/>
    <property type="project" value="TreeGrafter"/>
</dbReference>
<keyword evidence="3 4" id="KW-0440">LIM domain</keyword>
<dbReference type="Gene3D" id="2.10.110.10">
    <property type="entry name" value="Cysteine Rich Protein"/>
    <property type="match status" value="3"/>
</dbReference>
<gene>
    <name evidence="7" type="ORF">PCON_01703</name>
</gene>
<feature type="compositionally biased region" description="Low complexity" evidence="5">
    <location>
        <begin position="42"/>
        <end position="57"/>
    </location>
</feature>
<sequence>MTEARKSYMTKEQLEQYLSDLRNNKPQRPTGSRPVSLSTQKTRWSLLRSSTSASAPPASEPKVVDSSAPPSLHSDTPPPCLSRRESKLIRKHSSPTHKRTSTASSLLGFVRSPSRSGTIRDQENVDENEQGWDGVDRQDGRTSDAGGPARSPSSARKERESAPAGSLRGFSYTRSSLKSRNRPESISSGSSTSSSSGNSEDKKRVSWKLPALSSGTSAGEPFTVMPPCHPLKPTDAPQIEKELTLHFRGLTTQEHAEALPTIAPLRINKSSPSSSPPRTQSKAEPFKSVLDSAPRFPSQAPSGPRREYGSSQSTPHRPSYVEPWKREPTQVNHPQYTTTKTLPSPPNSGSDEDEAEAEILKELGRRPLPKAGGPSGQRGQTPPEEAPVRRNNTKYGAQIRPPPPPVIGLVTTPSVPQMSTPSMSVSKAPGPSMVIPTISFPGDEPREARSKGPSIPTFNLPDEPRENRSIPTFNLPDEPRDSRPIPTFNLPDEPRSIPTFNVPSSSSRPLPSPHAPASAYSSTSSVTRTRGPTVTCNLCRNFIPGRAVSAGALRFHPECFRCDHCHASLEHVGFYPEPSENRRTRLAKAGIREDDNTANGAGHRFYCHLDYHELFSPRCKSCKTPIEGEVVVACGSTWHQGHFFCAECGDSFNSQSKFVEKEGHAWCVGCFTRRFSSKCKKCKKPVTETVIKALGGEWHEECFCCTECNSTFNDGRFFIRGTEGREVPVCVGCEERRLKA</sequence>
<feature type="region of interest" description="Disordered" evidence="5">
    <location>
        <begin position="1"/>
        <end position="530"/>
    </location>
</feature>
<dbReference type="GO" id="GO:0030695">
    <property type="term" value="F:GTPase regulator activity"/>
    <property type="evidence" value="ECO:0007669"/>
    <property type="project" value="UniProtKB-ARBA"/>
</dbReference>